<dbReference type="CDD" id="cd00060">
    <property type="entry name" value="FHA"/>
    <property type="match status" value="1"/>
</dbReference>
<dbReference type="Gene3D" id="2.60.200.20">
    <property type="match status" value="1"/>
</dbReference>
<proteinExistence type="predicted"/>
<dbReference type="GeneID" id="41331509"/>
<evidence type="ECO:0000313" key="3">
    <source>
        <dbReference type="Proteomes" id="UP000321408"/>
    </source>
</evidence>
<dbReference type="EMBL" id="CP042905">
    <property type="protein sequence ID" value="QEE17700.1"/>
    <property type="molecule type" value="Genomic_DNA"/>
</dbReference>
<dbReference type="Proteomes" id="UP000321408">
    <property type="component" value="Chromosome"/>
</dbReference>
<dbReference type="PROSITE" id="PS50006">
    <property type="entry name" value="FHA_DOMAIN"/>
    <property type="match status" value="1"/>
</dbReference>
<keyword evidence="3" id="KW-1185">Reference proteome</keyword>
<accession>A0A5B9DFZ3</accession>
<dbReference type="SUPFAM" id="SSF49879">
    <property type="entry name" value="SMAD/FHA domain"/>
    <property type="match status" value="1"/>
</dbReference>
<organism evidence="2 3">
    <name type="scientific">Promethearchaeum syntrophicum</name>
    <dbReference type="NCBI Taxonomy" id="2594042"/>
    <lineage>
        <taxon>Archaea</taxon>
        <taxon>Promethearchaeati</taxon>
        <taxon>Promethearchaeota</taxon>
        <taxon>Promethearchaeia</taxon>
        <taxon>Promethearchaeales</taxon>
        <taxon>Promethearchaeaceae</taxon>
        <taxon>Promethearchaeum</taxon>
    </lineage>
</organism>
<dbReference type="KEGG" id="psyt:DSAG12_03538"/>
<dbReference type="RefSeq" id="WP_147664588.1">
    <property type="nucleotide sequence ID" value="NZ_CP042905.2"/>
</dbReference>
<feature type="domain" description="FHA" evidence="1">
    <location>
        <begin position="118"/>
        <end position="185"/>
    </location>
</feature>
<name>A0A5B9DFZ3_9ARCH</name>
<protein>
    <submittedName>
        <fullName evidence="2">FHA domain-containing protein</fullName>
    </submittedName>
</protein>
<sequence length="220" mass="25767">MSEIVCPHCGSTKKVLARDKIINCDFCGSSLSEIAKEFLYNAEEEKKQQNFTPPVYQNMPSFPISQKLQKSQLKSAQPRQFPFRFRNKPKDPSLSKEAFLYFPQINQKVIIPSKESVFYFGRNAILPLVNPNEFDIEWLNSISRIRKQNNKIFKYHFIIRRDKKGIFSIEDTESRWGTWLNRTQIKGKGKKSLKNGDKIELMLSKPNVKNVFPFVIKFNH</sequence>
<evidence type="ECO:0000313" key="2">
    <source>
        <dbReference type="EMBL" id="QEE17700.1"/>
    </source>
</evidence>
<evidence type="ECO:0000259" key="1">
    <source>
        <dbReference type="PROSITE" id="PS50006"/>
    </source>
</evidence>
<reference evidence="2 3" key="2">
    <citation type="journal article" date="2024" name="Int. J. Syst. Evol. Microbiol.">
        <title>Promethearchaeum syntrophicum gen. nov., sp. nov., an anaerobic, obligately syntrophic archaeon, the first isolate of the lineage 'Asgard' archaea, and proposal of the new archaeal phylum Promethearchaeota phyl. nov. and kingdom Promethearchaeati regn. nov.</title>
        <authorList>
            <person name="Imachi H."/>
            <person name="Nobu M.K."/>
            <person name="Kato S."/>
            <person name="Takaki Y."/>
            <person name="Miyazaki M."/>
            <person name="Miyata M."/>
            <person name="Ogawara M."/>
            <person name="Saito Y."/>
            <person name="Sakai S."/>
            <person name="Tahara Y.O."/>
            <person name="Takano Y."/>
            <person name="Tasumi E."/>
            <person name="Uematsu K."/>
            <person name="Yoshimura T."/>
            <person name="Itoh T."/>
            <person name="Ohkuma M."/>
            <person name="Takai K."/>
        </authorList>
    </citation>
    <scope>NUCLEOTIDE SEQUENCE [LARGE SCALE GENOMIC DNA]</scope>
    <source>
        <strain evidence="2 3">MK-D1</strain>
    </source>
</reference>
<dbReference type="AlphaFoldDB" id="A0A5B9DFZ3"/>
<dbReference type="InterPro" id="IPR000253">
    <property type="entry name" value="FHA_dom"/>
</dbReference>
<dbReference type="InterPro" id="IPR008984">
    <property type="entry name" value="SMAD_FHA_dom_sf"/>
</dbReference>
<reference evidence="2 3" key="1">
    <citation type="journal article" date="2020" name="Nature">
        <title>Isolation of an archaeon at the prokaryote-eukaryote interface.</title>
        <authorList>
            <person name="Imachi H."/>
            <person name="Nobu M.K."/>
            <person name="Nakahara N."/>
            <person name="Morono Y."/>
            <person name="Ogawara M."/>
            <person name="Takaki Y."/>
            <person name="Takano Y."/>
            <person name="Uematsu K."/>
            <person name="Ikuta T."/>
            <person name="Ito M."/>
            <person name="Matsui Y."/>
            <person name="Miyazaki M."/>
            <person name="Murata K."/>
            <person name="Saito Y."/>
            <person name="Sakai S."/>
            <person name="Song C."/>
            <person name="Tasumi E."/>
            <person name="Yamanaka Y."/>
            <person name="Yamaguchi T."/>
            <person name="Kamagata Y."/>
            <person name="Tamaki H."/>
            <person name="Takai K."/>
        </authorList>
    </citation>
    <scope>NUCLEOTIDE SEQUENCE [LARGE SCALE GENOMIC DNA]</scope>
    <source>
        <strain evidence="2 3">MK-D1</strain>
    </source>
</reference>
<dbReference type="Pfam" id="PF00498">
    <property type="entry name" value="FHA"/>
    <property type="match status" value="1"/>
</dbReference>
<gene>
    <name evidence="2" type="ORF">DSAG12_03538</name>
</gene>